<organism evidence="2 3">
    <name type="scientific">Nocardioides massiliensis</name>
    <dbReference type="NCBI Taxonomy" id="1325935"/>
    <lineage>
        <taxon>Bacteria</taxon>
        <taxon>Bacillati</taxon>
        <taxon>Actinomycetota</taxon>
        <taxon>Actinomycetes</taxon>
        <taxon>Propionibacteriales</taxon>
        <taxon>Nocardioidaceae</taxon>
        <taxon>Nocardioides</taxon>
    </lineage>
</organism>
<keyword evidence="1" id="KW-0812">Transmembrane</keyword>
<dbReference type="EMBL" id="JAUSQM010000001">
    <property type="protein sequence ID" value="MDP9824037.1"/>
    <property type="molecule type" value="Genomic_DNA"/>
</dbReference>
<dbReference type="RefSeq" id="WP_068119117.1">
    <property type="nucleotide sequence ID" value="NZ_CCXJ01000168.1"/>
</dbReference>
<dbReference type="Proteomes" id="UP001240447">
    <property type="component" value="Unassembled WGS sequence"/>
</dbReference>
<reference evidence="2 3" key="1">
    <citation type="submission" date="2023-07" db="EMBL/GenBank/DDBJ databases">
        <title>Sequencing the genomes of 1000 actinobacteria strains.</title>
        <authorList>
            <person name="Klenk H.-P."/>
        </authorList>
    </citation>
    <scope>NUCLEOTIDE SEQUENCE [LARGE SCALE GENOMIC DNA]</scope>
    <source>
        <strain evidence="2 3">GD13</strain>
    </source>
</reference>
<evidence type="ECO:0000313" key="2">
    <source>
        <dbReference type="EMBL" id="MDP9824037.1"/>
    </source>
</evidence>
<evidence type="ECO:0000256" key="1">
    <source>
        <dbReference type="SAM" id="Phobius"/>
    </source>
</evidence>
<accession>A0ABT9NUD5</accession>
<protein>
    <submittedName>
        <fullName evidence="2">Peptidoglycan/LPS O-acetylase OafA/YrhL</fullName>
    </submittedName>
</protein>
<keyword evidence="1" id="KW-0472">Membrane</keyword>
<evidence type="ECO:0000313" key="3">
    <source>
        <dbReference type="Proteomes" id="UP001240447"/>
    </source>
</evidence>
<gene>
    <name evidence="2" type="ORF">J2S59_003846</name>
</gene>
<keyword evidence="1" id="KW-1133">Transmembrane helix</keyword>
<comment type="caution">
    <text evidence="2">The sequence shown here is derived from an EMBL/GenBank/DDBJ whole genome shotgun (WGS) entry which is preliminary data.</text>
</comment>
<keyword evidence="3" id="KW-1185">Reference proteome</keyword>
<feature type="transmembrane region" description="Helical" evidence="1">
    <location>
        <begin position="33"/>
        <end position="55"/>
    </location>
</feature>
<proteinExistence type="predicted"/>
<sequence length="61" mass="6678">MNRTGKAWLLIPILLLVLAAFVVPYAVLGGVDAWYGSFLFWTLATVVVIALNAVVSADWRD</sequence>
<name>A0ABT9NUD5_9ACTN</name>
<feature type="transmembrane region" description="Helical" evidence="1">
    <location>
        <begin position="7"/>
        <end position="27"/>
    </location>
</feature>